<evidence type="ECO:0000313" key="3">
    <source>
        <dbReference type="Proteomes" id="UP000243525"/>
    </source>
</evidence>
<evidence type="ECO:0000313" key="2">
    <source>
        <dbReference type="EMBL" id="PTN09555.1"/>
    </source>
</evidence>
<keyword evidence="1" id="KW-1133">Transmembrane helix</keyword>
<keyword evidence="3" id="KW-1185">Reference proteome</keyword>
<dbReference type="EMBL" id="QAAD01000004">
    <property type="protein sequence ID" value="PTN09555.1"/>
    <property type="molecule type" value="Genomic_DNA"/>
</dbReference>
<name>A0A2T5C415_9BACT</name>
<organism evidence="2 3">
    <name type="scientific">Mangrovibacterium marinum</name>
    <dbReference type="NCBI Taxonomy" id="1639118"/>
    <lineage>
        <taxon>Bacteria</taxon>
        <taxon>Pseudomonadati</taxon>
        <taxon>Bacteroidota</taxon>
        <taxon>Bacteroidia</taxon>
        <taxon>Marinilabiliales</taxon>
        <taxon>Prolixibacteraceae</taxon>
        <taxon>Mangrovibacterium</taxon>
    </lineage>
</organism>
<sequence>MNGLKSDSRNFLLPPNLFYQILSMVQCTGSFIICNICHLIICCNWVLFFCIFSSKPGYNCLTILALKNCFIRT</sequence>
<dbReference type="Proteomes" id="UP000243525">
    <property type="component" value="Unassembled WGS sequence"/>
</dbReference>
<comment type="caution">
    <text evidence="2">The sequence shown here is derived from an EMBL/GenBank/DDBJ whole genome shotgun (WGS) entry which is preliminary data.</text>
</comment>
<proteinExistence type="predicted"/>
<feature type="transmembrane region" description="Helical" evidence="1">
    <location>
        <begin position="20"/>
        <end position="52"/>
    </location>
</feature>
<accession>A0A2T5C415</accession>
<dbReference type="AlphaFoldDB" id="A0A2T5C415"/>
<reference evidence="2 3" key="1">
    <citation type="submission" date="2018-04" db="EMBL/GenBank/DDBJ databases">
        <title>Genomic Encyclopedia of Archaeal and Bacterial Type Strains, Phase II (KMG-II): from individual species to whole genera.</title>
        <authorList>
            <person name="Goeker M."/>
        </authorList>
    </citation>
    <scope>NUCLEOTIDE SEQUENCE [LARGE SCALE GENOMIC DNA]</scope>
    <source>
        <strain evidence="2 3">DSM 28823</strain>
    </source>
</reference>
<evidence type="ECO:0000256" key="1">
    <source>
        <dbReference type="SAM" id="Phobius"/>
    </source>
</evidence>
<gene>
    <name evidence="2" type="ORF">C8N47_104100</name>
</gene>
<keyword evidence="1" id="KW-0812">Transmembrane</keyword>
<keyword evidence="1" id="KW-0472">Membrane</keyword>
<protein>
    <submittedName>
        <fullName evidence="2">Uncharacterized protein</fullName>
    </submittedName>
</protein>